<comment type="caution">
    <text evidence="2">The sequence shown here is derived from an EMBL/GenBank/DDBJ whole genome shotgun (WGS) entry which is preliminary data.</text>
</comment>
<name>A0ABW8LXJ3_9ACTN</name>
<evidence type="ECO:0000313" key="3">
    <source>
        <dbReference type="Proteomes" id="UP001620295"/>
    </source>
</evidence>
<evidence type="ECO:0000313" key="2">
    <source>
        <dbReference type="EMBL" id="MFK4270637.1"/>
    </source>
</evidence>
<evidence type="ECO:0008006" key="4">
    <source>
        <dbReference type="Google" id="ProtNLM"/>
    </source>
</evidence>
<reference evidence="2 3" key="1">
    <citation type="submission" date="2024-11" db="EMBL/GenBank/DDBJ databases">
        <title>The Natural Products Discovery Center: Release of the First 8490 Sequenced Strains for Exploring Actinobacteria Biosynthetic Diversity.</title>
        <authorList>
            <person name="Kalkreuter E."/>
            <person name="Kautsar S.A."/>
            <person name="Yang D."/>
            <person name="Bader C.D."/>
            <person name="Teijaro C.N."/>
            <person name="Fluegel L."/>
            <person name="Davis C.M."/>
            <person name="Simpson J.R."/>
            <person name="Lauterbach L."/>
            <person name="Steele A.D."/>
            <person name="Gui C."/>
            <person name="Meng S."/>
            <person name="Li G."/>
            <person name="Viehrig K."/>
            <person name="Ye F."/>
            <person name="Su P."/>
            <person name="Kiefer A.F."/>
            <person name="Nichols A."/>
            <person name="Cepeda A.J."/>
            <person name="Yan W."/>
            <person name="Fan B."/>
            <person name="Jiang Y."/>
            <person name="Adhikari A."/>
            <person name="Zheng C.-J."/>
            <person name="Schuster L."/>
            <person name="Cowan T.M."/>
            <person name="Smanski M.J."/>
            <person name="Chevrette M.G."/>
            <person name="De Carvalho L.P.S."/>
            <person name="Shen B."/>
        </authorList>
    </citation>
    <scope>NUCLEOTIDE SEQUENCE [LARGE SCALE GENOMIC DNA]</scope>
    <source>
        <strain evidence="2 3">NPDC020863</strain>
    </source>
</reference>
<feature type="region of interest" description="Disordered" evidence="1">
    <location>
        <begin position="10"/>
        <end position="41"/>
    </location>
</feature>
<dbReference type="RefSeq" id="WP_358645004.1">
    <property type="nucleotide sequence ID" value="NZ_JBFACG010000001.1"/>
</dbReference>
<sequence length="265" mass="27805">MLTALLTGCVSTEAPPDARRPAATGDPSGAPSTAPGVDGEADPERVFTATELKAALLPAAALGRHAKVTGTYLGLFGRYGGGDWSQCEPGDDLRVEMRGFEGASAQQTVRLARAAETGRSVTVQLVSMPAGRTERYLEIRRRLHEACPEVTVDTEAAPVQEHHEARELAALGDEALLEISRQTGSDEYDGTPSYAVDVRVGGVLAIVTSGGDKETGISLAARTAQRIRAELYAAGGTSDRALATRSTFLPFGGPTERVSSPARRS</sequence>
<keyword evidence="3" id="KW-1185">Reference proteome</keyword>
<accession>A0ABW8LXJ3</accession>
<gene>
    <name evidence="2" type="ORF">ACI2L5_37780</name>
</gene>
<organism evidence="2 3">
    <name type="scientific">Streptomyces milbemycinicus</name>
    <dbReference type="NCBI Taxonomy" id="476552"/>
    <lineage>
        <taxon>Bacteria</taxon>
        <taxon>Bacillati</taxon>
        <taxon>Actinomycetota</taxon>
        <taxon>Actinomycetes</taxon>
        <taxon>Kitasatosporales</taxon>
        <taxon>Streptomycetaceae</taxon>
        <taxon>Streptomyces</taxon>
    </lineage>
</organism>
<protein>
    <recommendedName>
        <fullName evidence="4">Lipoprotein</fullName>
    </recommendedName>
</protein>
<dbReference type="Proteomes" id="UP001620295">
    <property type="component" value="Unassembled WGS sequence"/>
</dbReference>
<evidence type="ECO:0000256" key="1">
    <source>
        <dbReference type="SAM" id="MobiDB-lite"/>
    </source>
</evidence>
<proteinExistence type="predicted"/>
<dbReference type="EMBL" id="JBJDQH010000014">
    <property type="protein sequence ID" value="MFK4270637.1"/>
    <property type="molecule type" value="Genomic_DNA"/>
</dbReference>